<evidence type="ECO:0000259" key="2">
    <source>
        <dbReference type="Pfam" id="PF13919"/>
    </source>
</evidence>
<feature type="compositionally biased region" description="Polar residues" evidence="1">
    <location>
        <begin position="33"/>
        <end position="42"/>
    </location>
</feature>
<evidence type="ECO:0000256" key="1">
    <source>
        <dbReference type="SAM" id="MobiDB-lite"/>
    </source>
</evidence>
<keyword evidence="4" id="KW-1185">Reference proteome</keyword>
<evidence type="ECO:0000313" key="3">
    <source>
        <dbReference type="EMBL" id="KAF2710984.1"/>
    </source>
</evidence>
<feature type="compositionally biased region" description="Polar residues" evidence="1">
    <location>
        <begin position="126"/>
        <end position="136"/>
    </location>
</feature>
<feature type="compositionally biased region" description="Low complexity" evidence="1">
    <location>
        <begin position="261"/>
        <end position="277"/>
    </location>
</feature>
<dbReference type="InterPro" id="IPR028020">
    <property type="entry name" value="ASX_DEUBAD_dom"/>
</dbReference>
<gene>
    <name evidence="3" type="ORF">K504DRAFT_466008</name>
</gene>
<dbReference type="EMBL" id="MU005768">
    <property type="protein sequence ID" value="KAF2710984.1"/>
    <property type="molecule type" value="Genomic_DNA"/>
</dbReference>
<feature type="region of interest" description="Disordered" evidence="1">
    <location>
        <begin position="1"/>
        <end position="159"/>
    </location>
</feature>
<feature type="compositionally biased region" description="Acidic residues" evidence="1">
    <location>
        <begin position="1"/>
        <end position="10"/>
    </location>
</feature>
<accession>A0A6G1KDT3</accession>
<reference evidence="3" key="1">
    <citation type="journal article" date="2020" name="Stud. Mycol.">
        <title>101 Dothideomycetes genomes: a test case for predicting lifestyles and emergence of pathogens.</title>
        <authorList>
            <person name="Haridas S."/>
            <person name="Albert R."/>
            <person name="Binder M."/>
            <person name="Bloem J."/>
            <person name="Labutti K."/>
            <person name="Salamov A."/>
            <person name="Andreopoulos B."/>
            <person name="Baker S."/>
            <person name="Barry K."/>
            <person name="Bills G."/>
            <person name="Bluhm B."/>
            <person name="Cannon C."/>
            <person name="Castanera R."/>
            <person name="Culley D."/>
            <person name="Daum C."/>
            <person name="Ezra D."/>
            <person name="Gonzalez J."/>
            <person name="Henrissat B."/>
            <person name="Kuo A."/>
            <person name="Liang C."/>
            <person name="Lipzen A."/>
            <person name="Lutzoni F."/>
            <person name="Magnuson J."/>
            <person name="Mondo S."/>
            <person name="Nolan M."/>
            <person name="Ohm R."/>
            <person name="Pangilinan J."/>
            <person name="Park H.-J."/>
            <person name="Ramirez L."/>
            <person name="Alfaro M."/>
            <person name="Sun H."/>
            <person name="Tritt A."/>
            <person name="Yoshinaga Y."/>
            <person name="Zwiers L.-H."/>
            <person name="Turgeon B."/>
            <person name="Goodwin S."/>
            <person name="Spatafora J."/>
            <person name="Crous P."/>
            <person name="Grigoriev I."/>
        </authorList>
    </citation>
    <scope>NUCLEOTIDE SEQUENCE</scope>
    <source>
        <strain evidence="3">CBS 279.74</strain>
    </source>
</reference>
<feature type="compositionally biased region" description="Low complexity" evidence="1">
    <location>
        <begin position="180"/>
        <end position="199"/>
    </location>
</feature>
<protein>
    <recommendedName>
        <fullName evidence="2">ASX DEUBAD domain-containing protein</fullName>
    </recommendedName>
</protein>
<dbReference type="AlphaFoldDB" id="A0A6G1KDT3"/>
<feature type="region of interest" description="Disordered" evidence="1">
    <location>
        <begin position="178"/>
        <end position="287"/>
    </location>
</feature>
<proteinExistence type="predicted"/>
<feature type="domain" description="ASX DEUBAD" evidence="2">
    <location>
        <begin position="315"/>
        <end position="444"/>
    </location>
</feature>
<feature type="compositionally biased region" description="Polar residues" evidence="1">
    <location>
        <begin position="101"/>
        <end position="119"/>
    </location>
</feature>
<name>A0A6G1KDT3_9PLEO</name>
<organism evidence="3 4">
    <name type="scientific">Pleomassaria siparia CBS 279.74</name>
    <dbReference type="NCBI Taxonomy" id="1314801"/>
    <lineage>
        <taxon>Eukaryota</taxon>
        <taxon>Fungi</taxon>
        <taxon>Dikarya</taxon>
        <taxon>Ascomycota</taxon>
        <taxon>Pezizomycotina</taxon>
        <taxon>Dothideomycetes</taxon>
        <taxon>Pleosporomycetidae</taxon>
        <taxon>Pleosporales</taxon>
        <taxon>Pleomassariaceae</taxon>
        <taxon>Pleomassaria</taxon>
    </lineage>
</organism>
<dbReference type="OrthoDB" id="2289918at2759"/>
<evidence type="ECO:0000313" key="4">
    <source>
        <dbReference type="Proteomes" id="UP000799428"/>
    </source>
</evidence>
<dbReference type="Proteomes" id="UP000799428">
    <property type="component" value="Unassembled WGS sequence"/>
</dbReference>
<sequence>MAVDTVEEQPELMPLPIRPPPDSPVSSLYPPHTQLSGFTSIAFSDLPAQDPLREPLQEPLQDPLQEPSREPLQDPLQETSREPSREPLQDPLQETSREPLQESSQDPLQESSQDPLQKPSQDHSQDPLQDPSQDLEQAQAQAPLDLLAPPLPQTDLYPITTPNLNYNNVTMGHGVADFINSISNSSSPLSSPASVNSKSTTDPAVSKGNKAVSTMSADTTAGKLPATSNISKKRSCDDDDDDDDDRQHLHVTPPKKSVKLTPAKPKVVKPAAPPTVTRPSRTRKAPERFVDLDLEEEAKKKKKKPVPRKGVSRVFDPEYATTNSQSRLGKADVYHMLLEPTAWTSLTVSQRASLIKHLPPTAANALLLAAAAATDPPATELARPKELQINFDIFRTDVAKFKDDLTAGHLAKTWLLSAAQAVRDRAEGRFDSWKAEEAERWWGQKSNML</sequence>
<feature type="compositionally biased region" description="Low complexity" evidence="1">
    <location>
        <begin position="137"/>
        <end position="148"/>
    </location>
</feature>
<feature type="compositionally biased region" description="Basic and acidic residues" evidence="1">
    <location>
        <begin position="79"/>
        <end position="88"/>
    </location>
</feature>
<dbReference type="Pfam" id="PF13919">
    <property type="entry name" value="ASXH"/>
    <property type="match status" value="1"/>
</dbReference>